<gene>
    <name evidence="2" type="ORF">GCM10022414_09640</name>
</gene>
<evidence type="ECO:0000313" key="2">
    <source>
        <dbReference type="EMBL" id="GAA4088878.1"/>
    </source>
</evidence>
<sequence>MRTPKPLQLDLTPSRWLAGYLLLVHALVVWAMLAVLPVSFAVLGVFVVVASCLYYWRRFVSFSGLQSLAELKFANNCWQVLRSGSQNYENVEWCGATIFPYFVVLLFRDTRGRRLNIAVVADQIDSQSFRRLRVIARHARYSIA</sequence>
<keyword evidence="1" id="KW-0812">Transmembrane</keyword>
<evidence type="ECO:0000313" key="3">
    <source>
        <dbReference type="Proteomes" id="UP001500392"/>
    </source>
</evidence>
<proteinExistence type="predicted"/>
<name>A0ABP7WH14_9GAMM</name>
<dbReference type="InterPro" id="IPR009883">
    <property type="entry name" value="YgfX"/>
</dbReference>
<keyword evidence="1" id="KW-1133">Transmembrane helix</keyword>
<dbReference type="Pfam" id="PF07254">
    <property type="entry name" value="Cpta_toxin"/>
    <property type="match status" value="1"/>
</dbReference>
<evidence type="ECO:0000256" key="1">
    <source>
        <dbReference type="SAM" id="Phobius"/>
    </source>
</evidence>
<accession>A0ABP7WH14</accession>
<comment type="caution">
    <text evidence="2">The sequence shown here is derived from an EMBL/GenBank/DDBJ whole genome shotgun (WGS) entry which is preliminary data.</text>
</comment>
<organism evidence="2 3">
    <name type="scientific">Zhongshania borealis</name>
    <dbReference type="NCBI Taxonomy" id="889488"/>
    <lineage>
        <taxon>Bacteria</taxon>
        <taxon>Pseudomonadati</taxon>
        <taxon>Pseudomonadota</taxon>
        <taxon>Gammaproteobacteria</taxon>
        <taxon>Cellvibrionales</taxon>
        <taxon>Spongiibacteraceae</taxon>
        <taxon>Zhongshania</taxon>
    </lineage>
</organism>
<dbReference type="EMBL" id="BAABDM010000001">
    <property type="protein sequence ID" value="GAA4088878.1"/>
    <property type="molecule type" value="Genomic_DNA"/>
</dbReference>
<keyword evidence="1" id="KW-0472">Membrane</keyword>
<dbReference type="RefSeq" id="WP_344932930.1">
    <property type="nucleotide sequence ID" value="NZ_BAABDM010000001.1"/>
</dbReference>
<dbReference type="Proteomes" id="UP001500392">
    <property type="component" value="Unassembled WGS sequence"/>
</dbReference>
<feature type="transmembrane region" description="Helical" evidence="1">
    <location>
        <begin position="20"/>
        <end position="53"/>
    </location>
</feature>
<protein>
    <recommendedName>
        <fullName evidence="4">Toxin CptA</fullName>
    </recommendedName>
</protein>
<evidence type="ECO:0008006" key="4">
    <source>
        <dbReference type="Google" id="ProtNLM"/>
    </source>
</evidence>
<reference evidence="3" key="1">
    <citation type="journal article" date="2019" name="Int. J. Syst. Evol. Microbiol.">
        <title>The Global Catalogue of Microorganisms (GCM) 10K type strain sequencing project: providing services to taxonomists for standard genome sequencing and annotation.</title>
        <authorList>
            <consortium name="The Broad Institute Genomics Platform"/>
            <consortium name="The Broad Institute Genome Sequencing Center for Infectious Disease"/>
            <person name="Wu L."/>
            <person name="Ma J."/>
        </authorList>
    </citation>
    <scope>NUCLEOTIDE SEQUENCE [LARGE SCALE GENOMIC DNA]</scope>
    <source>
        <strain evidence="3">JCM 17304</strain>
    </source>
</reference>
<keyword evidence="3" id="KW-1185">Reference proteome</keyword>